<proteinExistence type="predicted"/>
<reference evidence="3" key="1">
    <citation type="submission" date="2016-06" db="UniProtKB">
        <authorList>
            <consortium name="WormBaseParasite"/>
        </authorList>
    </citation>
    <scope>IDENTIFICATION</scope>
</reference>
<evidence type="ECO:0000313" key="2">
    <source>
        <dbReference type="Proteomes" id="UP000279833"/>
    </source>
</evidence>
<sequence length="54" mass="6786">MKFSCHYTLFHDYRHHHQMMMMTSNRKRRYMIYSLVLEVKCEEQGVRVVSFEDR</sequence>
<dbReference type="EMBL" id="UZAK01044684">
    <property type="protein sequence ID" value="VDP72818.1"/>
    <property type="molecule type" value="Genomic_DNA"/>
</dbReference>
<dbReference type="Proteomes" id="UP000279833">
    <property type="component" value="Unassembled WGS sequence"/>
</dbReference>
<dbReference type="WBParaSite" id="SCUD_0002062301-mRNA-1">
    <property type="protein sequence ID" value="SCUD_0002062301-mRNA-1"/>
    <property type="gene ID" value="SCUD_0002062301"/>
</dbReference>
<accession>A0A183KZX2</accession>
<dbReference type="AlphaFoldDB" id="A0A183KZX2"/>
<reference evidence="1 2" key="2">
    <citation type="submission" date="2018-11" db="EMBL/GenBank/DDBJ databases">
        <authorList>
            <consortium name="Pathogen Informatics"/>
        </authorList>
    </citation>
    <scope>NUCLEOTIDE SEQUENCE [LARGE SCALE GENOMIC DNA]</scope>
    <source>
        <strain evidence="1">Dakar</strain>
        <strain evidence="2">Dakar, Senegal</strain>
    </source>
</reference>
<evidence type="ECO:0000313" key="1">
    <source>
        <dbReference type="EMBL" id="VDP72818.1"/>
    </source>
</evidence>
<keyword evidence="2" id="KW-1185">Reference proteome</keyword>
<organism evidence="3">
    <name type="scientific">Schistosoma curassoni</name>
    <dbReference type="NCBI Taxonomy" id="6186"/>
    <lineage>
        <taxon>Eukaryota</taxon>
        <taxon>Metazoa</taxon>
        <taxon>Spiralia</taxon>
        <taxon>Lophotrochozoa</taxon>
        <taxon>Platyhelminthes</taxon>
        <taxon>Trematoda</taxon>
        <taxon>Digenea</taxon>
        <taxon>Strigeidida</taxon>
        <taxon>Schistosomatoidea</taxon>
        <taxon>Schistosomatidae</taxon>
        <taxon>Schistosoma</taxon>
    </lineage>
</organism>
<evidence type="ECO:0000313" key="3">
    <source>
        <dbReference type="WBParaSite" id="SCUD_0002062301-mRNA-1"/>
    </source>
</evidence>
<name>A0A183KZX2_9TREM</name>
<protein>
    <submittedName>
        <fullName evidence="3">ZP domain-containing protein</fullName>
    </submittedName>
</protein>
<gene>
    <name evidence="1" type="ORF">SCUD_LOCUS20620</name>
</gene>